<dbReference type="RefSeq" id="WP_139083954.1">
    <property type="nucleotide sequence ID" value="NZ_VDFV01000088.1"/>
</dbReference>
<comment type="caution">
    <text evidence="1">The sequence shown here is derived from an EMBL/GenBank/DDBJ whole genome shotgun (WGS) entry which is preliminary data.</text>
</comment>
<evidence type="ECO:0000313" key="2">
    <source>
        <dbReference type="Proteomes" id="UP000305709"/>
    </source>
</evidence>
<sequence length="66" mass="7276">MIELVFVACLSAAPATCEQRALQFTDLSVLSCTFGAQPELARWIAEHPGWQIQRWTCQPIGEGIDA</sequence>
<accession>A0A5C4N4P3</accession>
<reference evidence="1 2" key="1">
    <citation type="submission" date="2019-06" db="EMBL/GenBank/DDBJ databases">
        <authorList>
            <person name="Jiang L."/>
        </authorList>
    </citation>
    <scope>NUCLEOTIDE SEQUENCE [LARGE SCALE GENOMIC DNA]</scope>
    <source>
        <strain evidence="1 2">YIM 48858</strain>
    </source>
</reference>
<gene>
    <name evidence="1" type="ORF">FHG71_22380</name>
</gene>
<organism evidence="1 2">
    <name type="scientific">Rubellimicrobium roseum</name>
    <dbReference type="NCBI Taxonomy" id="687525"/>
    <lineage>
        <taxon>Bacteria</taxon>
        <taxon>Pseudomonadati</taxon>
        <taxon>Pseudomonadota</taxon>
        <taxon>Alphaproteobacteria</taxon>
        <taxon>Rhodobacterales</taxon>
        <taxon>Roseobacteraceae</taxon>
        <taxon>Rubellimicrobium</taxon>
    </lineage>
</organism>
<protein>
    <submittedName>
        <fullName evidence="1">Uncharacterized protein</fullName>
    </submittedName>
</protein>
<name>A0A5C4N4P3_9RHOB</name>
<dbReference type="Proteomes" id="UP000305709">
    <property type="component" value="Unassembled WGS sequence"/>
</dbReference>
<evidence type="ECO:0000313" key="1">
    <source>
        <dbReference type="EMBL" id="TNC60035.1"/>
    </source>
</evidence>
<dbReference type="OrthoDB" id="7363897at2"/>
<proteinExistence type="predicted"/>
<keyword evidence="2" id="KW-1185">Reference proteome</keyword>
<dbReference type="EMBL" id="VDFV01000088">
    <property type="protein sequence ID" value="TNC60035.1"/>
    <property type="molecule type" value="Genomic_DNA"/>
</dbReference>
<dbReference type="AlphaFoldDB" id="A0A5C4N4P3"/>